<keyword evidence="1" id="KW-0597">Phosphoprotein</keyword>
<sequence length="280" mass="29269">QRRTAKMADYSKEKVPDLKKLLQERGLVISGNKADLIARLQEDDSKKSGGGAAGEDEIDWDEDDKATTEPAAAAVAAGGQGAVPNPTAVPNQIVDTEPSTTSDLKATQPAPTSAEPATTTTAEGEAATEAAPEEPKPDFSIGLKESDALTEAEKRAARAKRFGIPANEEAKKLAERAKKFGLADKEGVVKGLDSALPERKAKRGREGREGAEGRAAKRQTPDRRTGPKPRGKGEGGKGEGKKEGGGGGEGKGPSRKIADDPVERAKMEARAKKFGKPLAA</sequence>
<evidence type="ECO:0000313" key="5">
    <source>
        <dbReference type="EMBL" id="PMD58480.1"/>
    </source>
</evidence>
<dbReference type="RefSeq" id="XP_024735384.1">
    <property type="nucleotide sequence ID" value="XM_024875047.1"/>
</dbReference>
<protein>
    <recommendedName>
        <fullName evidence="4">SAP domain-containing protein</fullName>
    </recommendedName>
</protein>
<feature type="compositionally biased region" description="Polar residues" evidence="3">
    <location>
        <begin position="88"/>
        <end position="105"/>
    </location>
</feature>
<feature type="compositionally biased region" description="Basic and acidic residues" evidence="3">
    <location>
        <begin position="144"/>
        <end position="156"/>
    </location>
</feature>
<dbReference type="GO" id="GO:0005634">
    <property type="term" value="C:nucleus"/>
    <property type="evidence" value="ECO:0007669"/>
    <property type="project" value="TreeGrafter"/>
</dbReference>
<organism evidence="5 6">
    <name type="scientific">Hyaloscypha bicolor E</name>
    <dbReference type="NCBI Taxonomy" id="1095630"/>
    <lineage>
        <taxon>Eukaryota</taxon>
        <taxon>Fungi</taxon>
        <taxon>Dikarya</taxon>
        <taxon>Ascomycota</taxon>
        <taxon>Pezizomycotina</taxon>
        <taxon>Leotiomycetes</taxon>
        <taxon>Helotiales</taxon>
        <taxon>Hyaloscyphaceae</taxon>
        <taxon>Hyaloscypha</taxon>
        <taxon>Hyaloscypha bicolor</taxon>
    </lineage>
</organism>
<evidence type="ECO:0000256" key="3">
    <source>
        <dbReference type="SAM" id="MobiDB-lite"/>
    </source>
</evidence>
<feature type="compositionally biased region" description="Acidic residues" evidence="3">
    <location>
        <begin position="54"/>
        <end position="64"/>
    </location>
</feature>
<dbReference type="InterPro" id="IPR040746">
    <property type="entry name" value="THO1_MOS11_C"/>
</dbReference>
<dbReference type="AlphaFoldDB" id="A0A2J6T632"/>
<dbReference type="InterPro" id="IPR003034">
    <property type="entry name" value="SAP_dom"/>
</dbReference>
<feature type="non-terminal residue" evidence="5">
    <location>
        <position position="1"/>
    </location>
</feature>
<comment type="similarity">
    <text evidence="2">Belongs to the SAP domain-containing ribonucleoprotein family.</text>
</comment>
<keyword evidence="6" id="KW-1185">Reference proteome</keyword>
<reference evidence="5 6" key="1">
    <citation type="submission" date="2016-04" db="EMBL/GenBank/DDBJ databases">
        <title>A degradative enzymes factory behind the ericoid mycorrhizal symbiosis.</title>
        <authorList>
            <consortium name="DOE Joint Genome Institute"/>
            <person name="Martino E."/>
            <person name="Morin E."/>
            <person name="Grelet G."/>
            <person name="Kuo A."/>
            <person name="Kohler A."/>
            <person name="Daghino S."/>
            <person name="Barry K."/>
            <person name="Choi C."/>
            <person name="Cichocki N."/>
            <person name="Clum A."/>
            <person name="Copeland A."/>
            <person name="Hainaut M."/>
            <person name="Haridas S."/>
            <person name="Labutti K."/>
            <person name="Lindquist E."/>
            <person name="Lipzen A."/>
            <person name="Khouja H.-R."/>
            <person name="Murat C."/>
            <person name="Ohm R."/>
            <person name="Olson A."/>
            <person name="Spatafora J."/>
            <person name="Veneault-Fourrey C."/>
            <person name="Henrissat B."/>
            <person name="Grigoriev I."/>
            <person name="Martin F."/>
            <person name="Perotto S."/>
        </authorList>
    </citation>
    <scope>NUCLEOTIDE SEQUENCE [LARGE SCALE GENOMIC DNA]</scope>
    <source>
        <strain evidence="5 6">E</strain>
    </source>
</reference>
<dbReference type="PANTHER" id="PTHR46551">
    <property type="entry name" value="SAP DOMAIN-CONTAINING RIBONUCLEOPROTEIN"/>
    <property type="match status" value="1"/>
</dbReference>
<dbReference type="InParanoid" id="A0A2J6T632"/>
<accession>A0A2J6T632</accession>
<dbReference type="EMBL" id="KZ613822">
    <property type="protein sequence ID" value="PMD58480.1"/>
    <property type="molecule type" value="Genomic_DNA"/>
</dbReference>
<evidence type="ECO:0000313" key="6">
    <source>
        <dbReference type="Proteomes" id="UP000235371"/>
    </source>
</evidence>
<dbReference type="InterPro" id="IPR052240">
    <property type="entry name" value="SAP_domain_ribonucleoprotein"/>
</dbReference>
<feature type="compositionally biased region" description="Basic and acidic residues" evidence="3">
    <location>
        <begin position="196"/>
        <end position="244"/>
    </location>
</feature>
<dbReference type="InterPro" id="IPR036361">
    <property type="entry name" value="SAP_dom_sf"/>
</dbReference>
<dbReference type="OrthoDB" id="445357at2759"/>
<dbReference type="SMART" id="SM00513">
    <property type="entry name" value="SAP"/>
    <property type="match status" value="1"/>
</dbReference>
<dbReference type="GO" id="GO:0016973">
    <property type="term" value="P:poly(A)+ mRNA export from nucleus"/>
    <property type="evidence" value="ECO:0007669"/>
    <property type="project" value="TreeGrafter"/>
</dbReference>
<dbReference type="Proteomes" id="UP000235371">
    <property type="component" value="Unassembled WGS sequence"/>
</dbReference>
<evidence type="ECO:0000256" key="2">
    <source>
        <dbReference type="ARBA" id="ARBA00046328"/>
    </source>
</evidence>
<feature type="domain" description="SAP" evidence="4">
    <location>
        <begin position="10"/>
        <end position="44"/>
    </location>
</feature>
<dbReference type="Pfam" id="PF02037">
    <property type="entry name" value="SAP"/>
    <property type="match status" value="1"/>
</dbReference>
<proteinExistence type="inferred from homology"/>
<name>A0A2J6T632_9HELO</name>
<feature type="compositionally biased region" description="Low complexity" evidence="3">
    <location>
        <begin position="106"/>
        <end position="130"/>
    </location>
</feature>
<dbReference type="STRING" id="1095630.A0A2J6T632"/>
<dbReference type="Pfam" id="PF18592">
    <property type="entry name" value="Tho1_MOS11_C"/>
    <property type="match status" value="1"/>
</dbReference>
<evidence type="ECO:0000256" key="1">
    <source>
        <dbReference type="ARBA" id="ARBA00022553"/>
    </source>
</evidence>
<feature type="compositionally biased region" description="Basic and acidic residues" evidence="3">
    <location>
        <begin position="256"/>
        <end position="271"/>
    </location>
</feature>
<feature type="compositionally biased region" description="Basic and acidic residues" evidence="3">
    <location>
        <begin position="168"/>
        <end position="188"/>
    </location>
</feature>
<dbReference type="GeneID" id="36583127"/>
<dbReference type="PROSITE" id="PS50800">
    <property type="entry name" value="SAP"/>
    <property type="match status" value="1"/>
</dbReference>
<gene>
    <name evidence="5" type="ORF">K444DRAFT_532028</name>
</gene>
<dbReference type="SUPFAM" id="SSF68906">
    <property type="entry name" value="SAP domain"/>
    <property type="match status" value="1"/>
</dbReference>
<feature type="region of interest" description="Disordered" evidence="3">
    <location>
        <begin position="40"/>
        <end position="280"/>
    </location>
</feature>
<dbReference type="Gene3D" id="1.10.720.30">
    <property type="entry name" value="SAP domain"/>
    <property type="match status" value="1"/>
</dbReference>
<evidence type="ECO:0000259" key="4">
    <source>
        <dbReference type="PROSITE" id="PS50800"/>
    </source>
</evidence>
<dbReference type="PANTHER" id="PTHR46551:SF1">
    <property type="entry name" value="SAP DOMAIN-CONTAINING RIBONUCLEOPROTEIN"/>
    <property type="match status" value="1"/>
</dbReference>